<evidence type="ECO:0000313" key="3">
    <source>
        <dbReference type="Proteomes" id="UP000198727"/>
    </source>
</evidence>
<dbReference type="InterPro" id="IPR002938">
    <property type="entry name" value="FAD-bd"/>
</dbReference>
<evidence type="ECO:0000313" key="2">
    <source>
        <dbReference type="EMBL" id="SFP07976.1"/>
    </source>
</evidence>
<dbReference type="RefSeq" id="WP_243859543.1">
    <property type="nucleotide sequence ID" value="NZ_FOWW01000001.1"/>
</dbReference>
<feature type="domain" description="FAD-binding" evidence="1">
    <location>
        <begin position="22"/>
        <end position="345"/>
    </location>
</feature>
<dbReference type="PRINTS" id="PR00420">
    <property type="entry name" value="RNGMNOXGNASE"/>
</dbReference>
<reference evidence="3" key="1">
    <citation type="submission" date="2016-10" db="EMBL/GenBank/DDBJ databases">
        <authorList>
            <person name="Varghese N."/>
            <person name="Submissions S."/>
        </authorList>
    </citation>
    <scope>NUCLEOTIDE SEQUENCE [LARGE SCALE GENOMIC DNA]</scope>
    <source>
        <strain evidence="3">CGMCC 4.5579</strain>
    </source>
</reference>
<dbReference type="InterPro" id="IPR051704">
    <property type="entry name" value="FAD_aromatic-hydroxylase"/>
</dbReference>
<protein>
    <submittedName>
        <fullName evidence="2">2-polyprenyl-6-methoxyphenol hydroxylase</fullName>
    </submittedName>
</protein>
<accession>A0A1I5MG98</accession>
<dbReference type="GO" id="GO:0071949">
    <property type="term" value="F:FAD binding"/>
    <property type="evidence" value="ECO:0007669"/>
    <property type="project" value="InterPro"/>
</dbReference>
<sequence length="410" mass="42651">MTGVEDGSLRAGSAPGGARARRVVVAGAGIAGLATALRLHRAGWDVLVVERAPARRGGGYLVNLLGSGYDAAERLGLLPALAPRDLGSFTSILVKTDGRRKLTVPAAIAHAALGARALTVFRGDLESVLYEAVRNVVAIRFGTTVRAVTQDADEVRVALSDGTSERADLVVGADGVHSGVRRVVFGPEPDFRVDLRHMVGAFPLARVPEDVPGGASATFIGPGRTAAVINLGPGRSSAFFTYRSADPEAELALGAPRALTAAFGDLGGAVPGALSQLAADPAAAYFDSVSQVVMDGWSRGRVVLLGDAAWCVTLFAGYGAALALTGADQLGAAVEEHGDAVPAALTEWEAGLRPEVRTRQALARKGISQFAPAGKAHVWMRDLTLRAVQLPGIRRMVQRSVQRANRPAKR</sequence>
<gene>
    <name evidence="2" type="ORF">SAMN05421810_101893</name>
</gene>
<keyword evidence="3" id="KW-1185">Reference proteome</keyword>
<proteinExistence type="predicted"/>
<dbReference type="Proteomes" id="UP000198727">
    <property type="component" value="Unassembled WGS sequence"/>
</dbReference>
<dbReference type="Gene3D" id="3.50.50.60">
    <property type="entry name" value="FAD/NAD(P)-binding domain"/>
    <property type="match status" value="1"/>
</dbReference>
<dbReference type="InterPro" id="IPR036188">
    <property type="entry name" value="FAD/NAD-bd_sf"/>
</dbReference>
<dbReference type="Gene3D" id="3.30.9.10">
    <property type="entry name" value="D-Amino Acid Oxidase, subunit A, domain 2"/>
    <property type="match status" value="1"/>
</dbReference>
<dbReference type="Pfam" id="PF01494">
    <property type="entry name" value="FAD_binding_3"/>
    <property type="match status" value="1"/>
</dbReference>
<dbReference type="SUPFAM" id="SSF51905">
    <property type="entry name" value="FAD/NAD(P)-binding domain"/>
    <property type="match status" value="1"/>
</dbReference>
<dbReference type="PANTHER" id="PTHR46865">
    <property type="entry name" value="OXIDOREDUCTASE-RELATED"/>
    <property type="match status" value="1"/>
</dbReference>
<dbReference type="AlphaFoldDB" id="A0A1I5MG98"/>
<dbReference type="EMBL" id="FOWW01000001">
    <property type="protein sequence ID" value="SFP07976.1"/>
    <property type="molecule type" value="Genomic_DNA"/>
</dbReference>
<name>A0A1I5MG98_9PSEU</name>
<organism evidence="2 3">
    <name type="scientific">Amycolatopsis arida</name>
    <dbReference type="NCBI Taxonomy" id="587909"/>
    <lineage>
        <taxon>Bacteria</taxon>
        <taxon>Bacillati</taxon>
        <taxon>Actinomycetota</taxon>
        <taxon>Actinomycetes</taxon>
        <taxon>Pseudonocardiales</taxon>
        <taxon>Pseudonocardiaceae</taxon>
        <taxon>Amycolatopsis</taxon>
    </lineage>
</organism>
<dbReference type="STRING" id="587909.SAMN05421810_101893"/>
<evidence type="ECO:0000259" key="1">
    <source>
        <dbReference type="Pfam" id="PF01494"/>
    </source>
</evidence>
<dbReference type="PANTHER" id="PTHR46865:SF8">
    <property type="entry name" value="POSSIBLE OXIDOREDUCTASE"/>
    <property type="match status" value="1"/>
</dbReference>